<dbReference type="RefSeq" id="WP_408105049.1">
    <property type="nucleotide sequence ID" value="NZ_JBFNFH010000003.1"/>
</dbReference>
<comment type="caution">
    <text evidence="2">The sequence shown here is derived from an EMBL/GenBank/DDBJ whole genome shotgun (WGS) entry which is preliminary data.</text>
</comment>
<dbReference type="EMBL" id="JBFNFH010000003">
    <property type="protein sequence ID" value="MFM1524441.1"/>
    <property type="molecule type" value="Genomic_DNA"/>
</dbReference>
<keyword evidence="3" id="KW-1185">Reference proteome</keyword>
<dbReference type="Proteomes" id="UP001629536">
    <property type="component" value="Unassembled WGS sequence"/>
</dbReference>
<feature type="transmembrane region" description="Helical" evidence="1">
    <location>
        <begin position="15"/>
        <end position="37"/>
    </location>
</feature>
<proteinExistence type="predicted"/>
<evidence type="ECO:0000256" key="1">
    <source>
        <dbReference type="SAM" id="Phobius"/>
    </source>
</evidence>
<protein>
    <submittedName>
        <fullName evidence="2">HlyD family efflux transporter periplasmic adaptor subunit</fullName>
    </submittedName>
</protein>
<keyword evidence="1" id="KW-1133">Transmembrane helix</keyword>
<organism evidence="2 3">
    <name type="scientific">Helcococcus bovis</name>
    <dbReference type="NCBI Taxonomy" id="3153252"/>
    <lineage>
        <taxon>Bacteria</taxon>
        <taxon>Bacillati</taxon>
        <taxon>Bacillota</taxon>
        <taxon>Tissierellia</taxon>
        <taxon>Tissierellales</taxon>
        <taxon>Peptoniphilaceae</taxon>
        <taxon>Helcococcus</taxon>
    </lineage>
</organism>
<keyword evidence="1" id="KW-0812">Transmembrane</keyword>
<reference evidence="2 3" key="1">
    <citation type="journal article" date="2024" name="Front. Microbiol.">
        <title>Pangenomic and biochemical analyses of Helcococcus ovis reveal widespread tetracycline resistance and a novel bacterial species, Helcococcus bovis.</title>
        <authorList>
            <person name="Cunha F."/>
            <person name="Zhai Y."/>
            <person name="Casaro S."/>
            <person name="Jones K.L."/>
            <person name="Hernandez M."/>
            <person name="Bisinotto R.S."/>
            <person name="Kariyawasam S."/>
            <person name="Brown M.B."/>
            <person name="Phillips A."/>
            <person name="Jeong K.C."/>
            <person name="Galvao K.N."/>
        </authorList>
    </citation>
    <scope>NUCLEOTIDE SEQUENCE [LARGE SCALE GENOMIC DNA]</scope>
    <source>
        <strain evidence="2 3">KG197</strain>
    </source>
</reference>
<evidence type="ECO:0000313" key="3">
    <source>
        <dbReference type="Proteomes" id="UP001629536"/>
    </source>
</evidence>
<evidence type="ECO:0000313" key="2">
    <source>
        <dbReference type="EMBL" id="MFM1524441.1"/>
    </source>
</evidence>
<gene>
    <name evidence="2" type="ORF">ABGF40_02025</name>
</gene>
<keyword evidence="1" id="KW-0472">Membrane</keyword>
<sequence>MNLSFNKLKKDKTSLILIFIFIFSLIVIGFSIIYTLFNRNKNTDNLYNVGNLYEINNNISGSGVAIFDEFVIENFDNLEIKLDNKKVYRADSIVDNTNNFDAYEKATKIYNIIKDNKISEKLNDYQFFEKIKCNIIDNNFNFLDISSVKNLNNSSNYEKLINYLDGYLKNKSLKLDSSGYIVNFYDGFETLYNIDDFDKSNLELLTTKSPNKATKIQGLKYVNNKYFYFMTYIKDAEKYSKNKLQTNTLKIDKKYYNATIEKSIPYKNGLIVLYKLFDNIEGFINNRFIDYEISLNNISAYKVPYNSVFNLNGVDGVYFIKNNKVKFTPVKVIKKEDDFVYISNNFKEIFPDVTEPIYKDFEELNPFSKIILNPKDYKENEDYK</sequence>
<name>A0ABW9F643_9FIRM</name>
<accession>A0ABW9F643</accession>